<protein>
    <submittedName>
        <fullName evidence="2">Uncharacterized protein</fullName>
    </submittedName>
</protein>
<feature type="transmembrane region" description="Helical" evidence="1">
    <location>
        <begin position="22"/>
        <end position="43"/>
    </location>
</feature>
<evidence type="ECO:0000256" key="1">
    <source>
        <dbReference type="SAM" id="Phobius"/>
    </source>
</evidence>
<sequence>MCDSGRWGCRQDLLAYLLHEQQVPYCMFCFVLLVTHLGFLPLLQ</sequence>
<reference evidence="2" key="1">
    <citation type="submission" date="2018-02" db="EMBL/GenBank/DDBJ databases">
        <title>Rhizophora mucronata_Transcriptome.</title>
        <authorList>
            <person name="Meera S.P."/>
            <person name="Sreeshan A."/>
            <person name="Augustine A."/>
        </authorList>
    </citation>
    <scope>NUCLEOTIDE SEQUENCE</scope>
    <source>
        <tissue evidence="2">Leaf</tissue>
    </source>
</reference>
<name>A0A2P2J886_RHIMU</name>
<accession>A0A2P2J886</accession>
<dbReference type="EMBL" id="GGEC01009209">
    <property type="protein sequence ID" value="MBW89692.1"/>
    <property type="molecule type" value="Transcribed_RNA"/>
</dbReference>
<keyword evidence="1" id="KW-0812">Transmembrane</keyword>
<keyword evidence="1" id="KW-0472">Membrane</keyword>
<dbReference type="AlphaFoldDB" id="A0A2P2J886"/>
<evidence type="ECO:0000313" key="2">
    <source>
        <dbReference type="EMBL" id="MBW89692.1"/>
    </source>
</evidence>
<keyword evidence="1" id="KW-1133">Transmembrane helix</keyword>
<proteinExistence type="predicted"/>
<organism evidence="2">
    <name type="scientific">Rhizophora mucronata</name>
    <name type="common">Asiatic mangrove</name>
    <dbReference type="NCBI Taxonomy" id="61149"/>
    <lineage>
        <taxon>Eukaryota</taxon>
        <taxon>Viridiplantae</taxon>
        <taxon>Streptophyta</taxon>
        <taxon>Embryophyta</taxon>
        <taxon>Tracheophyta</taxon>
        <taxon>Spermatophyta</taxon>
        <taxon>Magnoliopsida</taxon>
        <taxon>eudicotyledons</taxon>
        <taxon>Gunneridae</taxon>
        <taxon>Pentapetalae</taxon>
        <taxon>rosids</taxon>
        <taxon>fabids</taxon>
        <taxon>Malpighiales</taxon>
        <taxon>Rhizophoraceae</taxon>
        <taxon>Rhizophora</taxon>
    </lineage>
</organism>